<evidence type="ECO:0000313" key="6">
    <source>
        <dbReference type="RefSeq" id="XP_024619745.1"/>
    </source>
</evidence>
<protein>
    <submittedName>
        <fullName evidence="6">Splicing factor ESS-2 homolog isoform X1</fullName>
    </submittedName>
</protein>
<feature type="compositionally biased region" description="Low complexity" evidence="4">
    <location>
        <begin position="474"/>
        <end position="495"/>
    </location>
</feature>
<dbReference type="Pfam" id="PF09751">
    <property type="entry name" value="Es2"/>
    <property type="match status" value="1"/>
</dbReference>
<dbReference type="AlphaFoldDB" id="A0A341CZD5"/>
<organism evidence="5 6">
    <name type="scientific">Neophocaena asiaeorientalis asiaeorientalis</name>
    <name type="common">Yangtze finless porpoise</name>
    <name type="synonym">Neophocaena phocaenoides subsp. asiaeorientalis</name>
    <dbReference type="NCBI Taxonomy" id="1706337"/>
    <lineage>
        <taxon>Eukaryota</taxon>
        <taxon>Metazoa</taxon>
        <taxon>Chordata</taxon>
        <taxon>Craniata</taxon>
        <taxon>Vertebrata</taxon>
        <taxon>Euteleostomi</taxon>
        <taxon>Mammalia</taxon>
        <taxon>Eutheria</taxon>
        <taxon>Laurasiatheria</taxon>
        <taxon>Artiodactyla</taxon>
        <taxon>Whippomorpha</taxon>
        <taxon>Cetacea</taxon>
        <taxon>Odontoceti</taxon>
        <taxon>Phocoenidae</taxon>
        <taxon>Neophocaena</taxon>
    </lineage>
</organism>
<evidence type="ECO:0000256" key="3">
    <source>
        <dbReference type="ARBA" id="ARBA00023242"/>
    </source>
</evidence>
<evidence type="ECO:0000256" key="1">
    <source>
        <dbReference type="ARBA" id="ARBA00004123"/>
    </source>
</evidence>
<feature type="region of interest" description="Disordered" evidence="4">
    <location>
        <begin position="17"/>
        <end position="37"/>
    </location>
</feature>
<dbReference type="STRING" id="1706337.A0A341CZD5"/>
<dbReference type="InParanoid" id="A0A341CZD5"/>
<feature type="region of interest" description="Disordered" evidence="4">
    <location>
        <begin position="456"/>
        <end position="500"/>
    </location>
</feature>
<evidence type="ECO:0000256" key="4">
    <source>
        <dbReference type="SAM" id="MobiDB-lite"/>
    </source>
</evidence>
<dbReference type="InterPro" id="IPR019148">
    <property type="entry name" value="Nuclear_protein_DGCR14_ESS-2"/>
</dbReference>
<gene>
    <name evidence="6" type="primary">ESS2</name>
</gene>
<dbReference type="RefSeq" id="XP_024619745.1">
    <property type="nucleotide sequence ID" value="XM_024763977.1"/>
</dbReference>
<comment type="similarity">
    <text evidence="2">Belongs to the ESS2 family.</text>
</comment>
<dbReference type="PANTHER" id="PTHR12940:SF0">
    <property type="entry name" value="SPLICING FACTOR ESS-2 HOMOLOG"/>
    <property type="match status" value="1"/>
</dbReference>
<dbReference type="GeneID" id="112412309"/>
<dbReference type="KEGG" id="nasi:112412309"/>
<dbReference type="GO" id="GO:0071013">
    <property type="term" value="C:catalytic step 2 spliceosome"/>
    <property type="evidence" value="ECO:0007669"/>
    <property type="project" value="TreeGrafter"/>
</dbReference>
<comment type="subcellular location">
    <subcellularLocation>
        <location evidence="1">Nucleus</location>
    </subcellularLocation>
</comment>
<keyword evidence="5" id="KW-1185">Reference proteome</keyword>
<evidence type="ECO:0000313" key="5">
    <source>
        <dbReference type="Proteomes" id="UP000252040"/>
    </source>
</evidence>
<proteinExistence type="inferred from homology"/>
<sequence>METPGAAVRAVLVPAASGTRRKRAAGEAGAPTSRQRVLDEEEYIEGLQTVIQRDFFPDVEKLQAQKEYLEAEENGDLERMRQIAIKFGSALGKMSREPPPPYVTPATFETPEVHTGTGVVGSKALGRGHSLEDGDEPSLLPVTARPVCPQSVVLRCDVARESQTVGRFLSFESPLFFGEATEEEEREPLPSLDVFLSRYTSEDNASFQEIMEVAKEKSRARHAWLYQAEEEFEKRQKDNLALPSAECQAVESGQAGVETWKYKAKNSLMYYPEGVPDEEQLFKKPRQVVHKNTRFLRDPFSQALSRSQLQQAAALNAQHKQGKVGPDGKELIPQESPRVGGFGFIATPSPAPGVNESPLMTWGEVENTPLRVEGSETPYVDRTPGPAFKILEPGRRERLGLKMANEAAAKNRAKKQEALRRATENLASLTPKGLSPAMSPALQRLVSRTASKYTDRALRASYTPSPARSTHLKTPAGGPQTPTSTPAPGSATHTPLSQDPACITDNLLQLPARRKASDFF</sequence>
<dbReference type="PANTHER" id="PTHR12940">
    <property type="entry name" value="ES-2 PROTEIN - RELATED"/>
    <property type="match status" value="1"/>
</dbReference>
<accession>A0A341CZD5</accession>
<evidence type="ECO:0000256" key="2">
    <source>
        <dbReference type="ARBA" id="ARBA00009072"/>
    </source>
</evidence>
<reference evidence="6" key="1">
    <citation type="submission" date="2025-08" db="UniProtKB">
        <authorList>
            <consortium name="RefSeq"/>
        </authorList>
    </citation>
    <scope>IDENTIFICATION</scope>
    <source>
        <tissue evidence="6">Meat</tissue>
    </source>
</reference>
<dbReference type="FunCoup" id="A0A341CZD5">
    <property type="interactions" value="3321"/>
</dbReference>
<keyword evidence="3" id="KW-0539">Nucleus</keyword>
<dbReference type="Proteomes" id="UP000252040">
    <property type="component" value="Unplaced"/>
</dbReference>
<dbReference type="CTD" id="8220"/>
<name>A0A341CZD5_NEOAA</name>